<dbReference type="EMBL" id="KZ613892">
    <property type="protein sequence ID" value="PMD53186.1"/>
    <property type="molecule type" value="Genomic_DNA"/>
</dbReference>
<organism evidence="1 2">
    <name type="scientific">Hyaloscypha bicolor E</name>
    <dbReference type="NCBI Taxonomy" id="1095630"/>
    <lineage>
        <taxon>Eukaryota</taxon>
        <taxon>Fungi</taxon>
        <taxon>Dikarya</taxon>
        <taxon>Ascomycota</taxon>
        <taxon>Pezizomycotina</taxon>
        <taxon>Leotiomycetes</taxon>
        <taxon>Helotiales</taxon>
        <taxon>Hyaloscyphaceae</taxon>
        <taxon>Hyaloscypha</taxon>
        <taxon>Hyaloscypha bicolor</taxon>
    </lineage>
</organism>
<evidence type="ECO:0000313" key="1">
    <source>
        <dbReference type="EMBL" id="PMD53186.1"/>
    </source>
</evidence>
<name>A0A2J6SQY9_9HELO</name>
<dbReference type="AlphaFoldDB" id="A0A2J6SQY9"/>
<sequence length="50" mass="5822">QGVAITGTYRITGRVIKELLDLQKSDKKDVIPWGKTYSRYMPNREVYYIG</sequence>
<dbReference type="InParanoid" id="A0A2J6SQY9"/>
<reference evidence="1 2" key="1">
    <citation type="submission" date="2016-04" db="EMBL/GenBank/DDBJ databases">
        <title>A degradative enzymes factory behind the ericoid mycorrhizal symbiosis.</title>
        <authorList>
            <consortium name="DOE Joint Genome Institute"/>
            <person name="Martino E."/>
            <person name="Morin E."/>
            <person name="Grelet G."/>
            <person name="Kuo A."/>
            <person name="Kohler A."/>
            <person name="Daghino S."/>
            <person name="Barry K."/>
            <person name="Choi C."/>
            <person name="Cichocki N."/>
            <person name="Clum A."/>
            <person name="Copeland A."/>
            <person name="Hainaut M."/>
            <person name="Haridas S."/>
            <person name="Labutti K."/>
            <person name="Lindquist E."/>
            <person name="Lipzen A."/>
            <person name="Khouja H.-R."/>
            <person name="Murat C."/>
            <person name="Ohm R."/>
            <person name="Olson A."/>
            <person name="Spatafora J."/>
            <person name="Veneault-Fourrey C."/>
            <person name="Henrissat B."/>
            <person name="Grigoriev I."/>
            <person name="Martin F."/>
            <person name="Perotto S."/>
        </authorList>
    </citation>
    <scope>NUCLEOTIDE SEQUENCE [LARGE SCALE GENOMIC DNA]</scope>
    <source>
        <strain evidence="1 2">E</strain>
    </source>
</reference>
<gene>
    <name evidence="1" type="ORF">K444DRAFT_542044</name>
</gene>
<dbReference type="Proteomes" id="UP000235371">
    <property type="component" value="Unassembled WGS sequence"/>
</dbReference>
<feature type="non-terminal residue" evidence="1">
    <location>
        <position position="1"/>
    </location>
</feature>
<protein>
    <submittedName>
        <fullName evidence="1">Uncharacterized protein</fullName>
    </submittedName>
</protein>
<dbReference type="GeneID" id="36583925"/>
<evidence type="ECO:0000313" key="2">
    <source>
        <dbReference type="Proteomes" id="UP000235371"/>
    </source>
</evidence>
<dbReference type="RefSeq" id="XP_024730090.1">
    <property type="nucleotide sequence ID" value="XM_024875846.1"/>
</dbReference>
<keyword evidence="2" id="KW-1185">Reference proteome</keyword>
<proteinExistence type="predicted"/>
<accession>A0A2J6SQY9</accession>